<dbReference type="AlphaFoldDB" id="A0A286UTF0"/>
<comment type="subcellular location">
    <subcellularLocation>
        <location evidence="2">Endomembrane system</location>
        <topology evidence="2">Multi-pass membrane protein</topology>
    </subcellularLocation>
</comment>
<dbReference type="InterPro" id="IPR014472">
    <property type="entry name" value="CHOPT"/>
</dbReference>
<evidence type="ECO:0000256" key="13">
    <source>
        <dbReference type="SAM" id="Phobius"/>
    </source>
</evidence>
<dbReference type="OrthoDB" id="196717at2759"/>
<dbReference type="Pfam" id="PF01066">
    <property type="entry name" value="CDP-OH_P_transf"/>
    <property type="match status" value="1"/>
</dbReference>
<feature type="transmembrane region" description="Helical" evidence="13">
    <location>
        <begin position="337"/>
        <end position="357"/>
    </location>
</feature>
<comment type="caution">
    <text evidence="14">The sequence shown here is derived from an EMBL/GenBank/DDBJ whole genome shotgun (WGS) entry which is preliminary data.</text>
</comment>
<name>A0A286UTF0_9AGAM</name>
<keyword evidence="4 11" id="KW-0808">Transferase</keyword>
<dbReference type="Proteomes" id="UP000217199">
    <property type="component" value="Unassembled WGS sequence"/>
</dbReference>
<dbReference type="STRING" id="2282107.A0A286UTF0"/>
<gene>
    <name evidence="14" type="ORF">PNOK_0284000</name>
</gene>
<evidence type="ECO:0000256" key="6">
    <source>
        <dbReference type="ARBA" id="ARBA00022989"/>
    </source>
</evidence>
<evidence type="ECO:0000256" key="4">
    <source>
        <dbReference type="ARBA" id="ARBA00022679"/>
    </source>
</evidence>
<keyword evidence="7 13" id="KW-0472">Membrane</keyword>
<comment type="similarity">
    <text evidence="3 11">Belongs to the CDP-alcohol phosphatidyltransferase class-I family.</text>
</comment>
<keyword evidence="5 13" id="KW-0812">Transmembrane</keyword>
<evidence type="ECO:0000256" key="11">
    <source>
        <dbReference type="RuleBase" id="RU003750"/>
    </source>
</evidence>
<dbReference type="InterPro" id="IPR043130">
    <property type="entry name" value="CDP-OH_PTrfase_TM_dom"/>
</dbReference>
<dbReference type="Gene3D" id="1.20.120.1760">
    <property type="match status" value="1"/>
</dbReference>
<dbReference type="PANTHER" id="PTHR10414:SF37">
    <property type="entry name" value="BB IN A BOXCAR, ISOFORM C"/>
    <property type="match status" value="1"/>
</dbReference>
<dbReference type="InterPro" id="IPR048254">
    <property type="entry name" value="CDP_ALCOHOL_P_TRANSF_CS"/>
</dbReference>
<evidence type="ECO:0000256" key="10">
    <source>
        <dbReference type="ARBA" id="ARBA00051857"/>
    </source>
</evidence>
<feature type="transmembrane region" description="Helical" evidence="13">
    <location>
        <begin position="227"/>
        <end position="251"/>
    </location>
</feature>
<dbReference type="InParanoid" id="A0A286UTF0"/>
<accession>A0A286UTF0</accession>
<dbReference type="PANTHER" id="PTHR10414">
    <property type="entry name" value="ETHANOLAMINEPHOSPHOTRANSFERASE"/>
    <property type="match status" value="1"/>
</dbReference>
<evidence type="ECO:0000256" key="2">
    <source>
        <dbReference type="ARBA" id="ARBA00004127"/>
    </source>
</evidence>
<feature type="transmembrane region" description="Helical" evidence="13">
    <location>
        <begin position="49"/>
        <end position="68"/>
    </location>
</feature>
<dbReference type="GO" id="GO:0004142">
    <property type="term" value="F:diacylglycerol cholinephosphotransferase activity"/>
    <property type="evidence" value="ECO:0007669"/>
    <property type="project" value="UniProtKB-EC"/>
</dbReference>
<dbReference type="EC" id="2.7.8.2" evidence="9"/>
<comment type="catalytic activity">
    <reaction evidence="10">
        <text>CDP-N,N-dimethylethanolamine + a 1,2-diacyl-sn-glycerol = a 1,2-diacyl-sn-glycero-3-phospho-N,N-dimethylethanolamine + CMP + H(+)</text>
        <dbReference type="Rhea" id="RHEA:33775"/>
        <dbReference type="ChEBI" id="CHEBI:15378"/>
        <dbReference type="ChEBI" id="CHEBI:17815"/>
        <dbReference type="ChEBI" id="CHEBI:60377"/>
        <dbReference type="ChEBI" id="CHEBI:64572"/>
        <dbReference type="ChEBI" id="CHEBI:65117"/>
    </reaction>
    <physiologicalReaction direction="left-to-right" evidence="10">
        <dbReference type="Rhea" id="RHEA:33776"/>
    </physiologicalReaction>
</comment>
<keyword evidence="6 13" id="KW-1133">Transmembrane helix</keyword>
<comment type="cofactor">
    <cofactor evidence="1">
        <name>Mg(2+)</name>
        <dbReference type="ChEBI" id="CHEBI:18420"/>
    </cofactor>
</comment>
<evidence type="ECO:0000256" key="1">
    <source>
        <dbReference type="ARBA" id="ARBA00001946"/>
    </source>
</evidence>
<dbReference type="PROSITE" id="PS00379">
    <property type="entry name" value="CDP_ALCOHOL_P_TRANSF"/>
    <property type="match status" value="1"/>
</dbReference>
<dbReference type="GO" id="GO:0012505">
    <property type="term" value="C:endomembrane system"/>
    <property type="evidence" value="ECO:0007669"/>
    <property type="project" value="UniProtKB-SubCell"/>
</dbReference>
<dbReference type="InterPro" id="IPR000462">
    <property type="entry name" value="CDP-OH_P_trans"/>
</dbReference>
<evidence type="ECO:0000256" key="5">
    <source>
        <dbReference type="ARBA" id="ARBA00022692"/>
    </source>
</evidence>
<evidence type="ECO:0000313" key="14">
    <source>
        <dbReference type="EMBL" id="PAV22883.1"/>
    </source>
</evidence>
<dbReference type="GO" id="GO:0016020">
    <property type="term" value="C:membrane"/>
    <property type="evidence" value="ECO:0007669"/>
    <property type="project" value="InterPro"/>
</dbReference>
<feature type="transmembrane region" description="Helical" evidence="13">
    <location>
        <begin position="373"/>
        <end position="394"/>
    </location>
</feature>
<feature type="transmembrane region" description="Helical" evidence="13">
    <location>
        <begin position="298"/>
        <end position="317"/>
    </location>
</feature>
<sequence length="441" mass="49478">MGYIPKHALENLNEYQYKGIDKSILSKYVLTPYWNNLVKLWPKWVAPNTITLTGLSLVFINFLTMLYYDPYYYTAKHADGPPNWIYFTWAAGLFMYQSLDAIDGKQARRTKMAGPLGEMFDHGCDAINTTLGALLTCYALNLGRSWWTVASQVATLANFYLTTWEEYHTGQLYLGVFSGPVEGILMIVGIFIVTGFFGPAFWDQGVVTYLGIGNLVPSIPDIPLNELFMYFAAVGLAFNIFTSYLNVYFATHSPNSSSSSSSSKSALAPYKPFLRLLPFPLSISIHIFWLSAPSPASSTILHSPLFVPHACAFGLQFAHQVGRMILAHLTKRKDMPFWEGMWVLSIVAGLDANLMWICGRPPFFLHSYENIKITVYASLILSFLTYGRFCYLVINDITNFLGIACFTVRKKDKSGVWQAAVPESPSPSPSPIDDLPKEKKH</sequence>
<feature type="region of interest" description="Disordered" evidence="12">
    <location>
        <begin position="418"/>
        <end position="441"/>
    </location>
</feature>
<dbReference type="EMBL" id="NBII01000002">
    <property type="protein sequence ID" value="PAV22883.1"/>
    <property type="molecule type" value="Genomic_DNA"/>
</dbReference>
<reference evidence="14 15" key="1">
    <citation type="journal article" date="2017" name="Mol. Ecol.">
        <title>Comparative and population genomic landscape of Phellinus noxius: A hypervariable fungus causing root rot in trees.</title>
        <authorList>
            <person name="Chung C.L."/>
            <person name="Lee T.J."/>
            <person name="Akiba M."/>
            <person name="Lee H.H."/>
            <person name="Kuo T.H."/>
            <person name="Liu D."/>
            <person name="Ke H.M."/>
            <person name="Yokoi T."/>
            <person name="Roa M.B."/>
            <person name="Lu M.J."/>
            <person name="Chang Y.Y."/>
            <person name="Ann P.J."/>
            <person name="Tsai J.N."/>
            <person name="Chen C.Y."/>
            <person name="Tzean S.S."/>
            <person name="Ota Y."/>
            <person name="Hattori T."/>
            <person name="Sahashi N."/>
            <person name="Liou R.F."/>
            <person name="Kikuchi T."/>
            <person name="Tsai I.J."/>
        </authorList>
    </citation>
    <scope>NUCLEOTIDE SEQUENCE [LARGE SCALE GENOMIC DNA]</scope>
    <source>
        <strain evidence="14 15">FFPRI411160</strain>
    </source>
</reference>
<keyword evidence="15" id="KW-1185">Reference proteome</keyword>
<dbReference type="FunFam" id="1.20.120.1760:FF:000012">
    <property type="entry name" value="sn-1,2-diacylglycerol cholinephosphotransferase"/>
    <property type="match status" value="1"/>
</dbReference>
<evidence type="ECO:0000256" key="3">
    <source>
        <dbReference type="ARBA" id="ARBA00010441"/>
    </source>
</evidence>
<comment type="pathway">
    <text evidence="8">Phospholipid metabolism; phosphatidylcholine biosynthesis; phosphatidylcholine from phosphocholine: step 2/2.</text>
</comment>
<dbReference type="FunCoup" id="A0A286UTF0">
    <property type="interactions" value="260"/>
</dbReference>
<evidence type="ECO:0000256" key="8">
    <source>
        <dbReference type="ARBA" id="ARBA00037890"/>
    </source>
</evidence>
<feature type="transmembrane region" description="Helical" evidence="13">
    <location>
        <begin position="84"/>
        <end position="102"/>
    </location>
</feature>
<feature type="transmembrane region" description="Helical" evidence="13">
    <location>
        <begin position="183"/>
        <end position="202"/>
    </location>
</feature>
<evidence type="ECO:0000256" key="9">
    <source>
        <dbReference type="ARBA" id="ARBA00038987"/>
    </source>
</evidence>
<feature type="transmembrane region" description="Helical" evidence="13">
    <location>
        <begin position="272"/>
        <end position="292"/>
    </location>
</feature>
<evidence type="ECO:0000313" key="15">
    <source>
        <dbReference type="Proteomes" id="UP000217199"/>
    </source>
</evidence>
<evidence type="ECO:0000256" key="12">
    <source>
        <dbReference type="SAM" id="MobiDB-lite"/>
    </source>
</evidence>
<dbReference type="PIRSF" id="PIRSF015665">
    <property type="entry name" value="CHOPT"/>
    <property type="match status" value="1"/>
</dbReference>
<organism evidence="14 15">
    <name type="scientific">Pyrrhoderma noxium</name>
    <dbReference type="NCBI Taxonomy" id="2282107"/>
    <lineage>
        <taxon>Eukaryota</taxon>
        <taxon>Fungi</taxon>
        <taxon>Dikarya</taxon>
        <taxon>Basidiomycota</taxon>
        <taxon>Agaricomycotina</taxon>
        <taxon>Agaricomycetes</taxon>
        <taxon>Hymenochaetales</taxon>
        <taxon>Hymenochaetaceae</taxon>
        <taxon>Pyrrhoderma</taxon>
    </lineage>
</organism>
<protein>
    <recommendedName>
        <fullName evidence="9">diacylglycerol cholinephosphotransferase</fullName>
        <ecNumber evidence="9">2.7.8.2</ecNumber>
    </recommendedName>
</protein>
<proteinExistence type="inferred from homology"/>
<evidence type="ECO:0000256" key="7">
    <source>
        <dbReference type="ARBA" id="ARBA00023136"/>
    </source>
</evidence>